<evidence type="ECO:0000313" key="2">
    <source>
        <dbReference type="EMBL" id="KAL3654722.1"/>
    </source>
</evidence>
<sequence length="153" mass="17099">MEHGTETNELAAQVWPLGNGYVLYEDNVFTEQIPTKTNFLAALLPLICMSAILSLSSGLLKCFLHPTLEIKQHKGETKGCRKSNDINIYSGLRKILGKSVQLRGAGNLTWTLLKHIKPDSNNQYLSDDEYLSESYGKLNAALDVMHECFEPVK</sequence>
<comment type="caution">
    <text evidence="2">The sequence shown here is derived from an EMBL/GenBank/DDBJ whole genome shotgun (WGS) entry which is preliminary data.</text>
</comment>
<dbReference type="InterPro" id="IPR042163">
    <property type="entry name" value="PHF12"/>
</dbReference>
<accession>A0ABD3EJX1</accession>
<feature type="transmembrane region" description="Helical" evidence="1">
    <location>
        <begin position="39"/>
        <end position="64"/>
    </location>
</feature>
<organism evidence="2 3">
    <name type="scientific">Castilleja foliolosa</name>
    <dbReference type="NCBI Taxonomy" id="1961234"/>
    <lineage>
        <taxon>Eukaryota</taxon>
        <taxon>Viridiplantae</taxon>
        <taxon>Streptophyta</taxon>
        <taxon>Embryophyta</taxon>
        <taxon>Tracheophyta</taxon>
        <taxon>Spermatophyta</taxon>
        <taxon>Magnoliopsida</taxon>
        <taxon>eudicotyledons</taxon>
        <taxon>Gunneridae</taxon>
        <taxon>Pentapetalae</taxon>
        <taxon>asterids</taxon>
        <taxon>lamiids</taxon>
        <taxon>Lamiales</taxon>
        <taxon>Orobanchaceae</taxon>
        <taxon>Pedicularideae</taxon>
        <taxon>Castillejinae</taxon>
        <taxon>Castilleja</taxon>
    </lineage>
</organism>
<protein>
    <submittedName>
        <fullName evidence="2">Uncharacterized protein</fullName>
    </submittedName>
</protein>
<keyword evidence="1" id="KW-0472">Membrane</keyword>
<keyword evidence="1" id="KW-1133">Transmembrane helix</keyword>
<keyword evidence="3" id="KW-1185">Reference proteome</keyword>
<dbReference type="Proteomes" id="UP001632038">
    <property type="component" value="Unassembled WGS sequence"/>
</dbReference>
<evidence type="ECO:0000313" key="3">
    <source>
        <dbReference type="Proteomes" id="UP001632038"/>
    </source>
</evidence>
<dbReference type="PANTHER" id="PTHR46309">
    <property type="entry name" value="PHD FINGER PROTEIN 12"/>
    <property type="match status" value="1"/>
</dbReference>
<gene>
    <name evidence="2" type="ORF">CASFOL_001457</name>
</gene>
<keyword evidence="1" id="KW-0812">Transmembrane</keyword>
<reference evidence="3" key="1">
    <citation type="journal article" date="2024" name="IScience">
        <title>Strigolactones Initiate the Formation of Haustorium-like Structures in Castilleja.</title>
        <authorList>
            <person name="Buerger M."/>
            <person name="Peterson D."/>
            <person name="Chory J."/>
        </authorList>
    </citation>
    <scope>NUCLEOTIDE SEQUENCE [LARGE SCALE GENOMIC DNA]</scope>
</reference>
<dbReference type="AlphaFoldDB" id="A0ABD3EJX1"/>
<dbReference type="EMBL" id="JAVIJP010000003">
    <property type="protein sequence ID" value="KAL3654722.1"/>
    <property type="molecule type" value="Genomic_DNA"/>
</dbReference>
<dbReference type="PANTHER" id="PTHR46309:SF12">
    <property type="entry name" value="GB|AAC80581.1"/>
    <property type="match status" value="1"/>
</dbReference>
<evidence type="ECO:0000256" key="1">
    <source>
        <dbReference type="SAM" id="Phobius"/>
    </source>
</evidence>
<proteinExistence type="predicted"/>
<name>A0ABD3EJX1_9LAMI</name>